<comment type="caution">
    <text evidence="3">The sequence shown here is derived from an EMBL/GenBank/DDBJ whole genome shotgun (WGS) entry which is preliminary data.</text>
</comment>
<accession>A0A086XZV6</accession>
<dbReference type="GO" id="GO:0016020">
    <property type="term" value="C:membrane"/>
    <property type="evidence" value="ECO:0007669"/>
    <property type="project" value="InterPro"/>
</dbReference>
<dbReference type="InterPro" id="IPR037185">
    <property type="entry name" value="EmrE-like"/>
</dbReference>
<feature type="transmembrane region" description="Helical" evidence="1">
    <location>
        <begin position="6"/>
        <end position="28"/>
    </location>
</feature>
<reference evidence="3 4" key="1">
    <citation type="submission" date="2014-03" db="EMBL/GenBank/DDBJ databases">
        <title>Genome of Paenirhodobacter enshiensis DW2-9.</title>
        <authorList>
            <person name="Wang D."/>
            <person name="Wang G."/>
        </authorList>
    </citation>
    <scope>NUCLEOTIDE SEQUENCE [LARGE SCALE GENOMIC DNA]</scope>
    <source>
        <strain evidence="3 4">DW2-9</strain>
    </source>
</reference>
<dbReference type="InterPro" id="IPR000620">
    <property type="entry name" value="EamA_dom"/>
</dbReference>
<dbReference type="Pfam" id="PF00892">
    <property type="entry name" value="EamA"/>
    <property type="match status" value="1"/>
</dbReference>
<dbReference type="RefSeq" id="WP_036636599.1">
    <property type="nucleotide sequence ID" value="NZ_JAYRGJ010000004.1"/>
</dbReference>
<dbReference type="PANTHER" id="PTHR22911:SF137">
    <property type="entry name" value="SOLUTE CARRIER FAMILY 35 MEMBER G2-RELATED"/>
    <property type="match status" value="1"/>
</dbReference>
<feature type="domain" description="EamA" evidence="2">
    <location>
        <begin position="7"/>
        <end position="142"/>
    </location>
</feature>
<evidence type="ECO:0000313" key="3">
    <source>
        <dbReference type="EMBL" id="KFI27556.1"/>
    </source>
</evidence>
<dbReference type="Gene3D" id="1.10.3730.20">
    <property type="match status" value="1"/>
</dbReference>
<feature type="transmembrane region" description="Helical" evidence="1">
    <location>
        <begin position="70"/>
        <end position="91"/>
    </location>
</feature>
<sequence>MTALLVSWQFWAILSAVFAAMTAIFAKIGVSGIDSDLATWLRTLAIAAILGAMVWAGGKLRGITDISPRAALFLLLSALATGASWLCYFRALSLGDAARVAPIDKLSVVMVAIFAALFLGEHLPPLGWAGVGLIAAGAILVAVAR</sequence>
<dbReference type="AlphaFoldDB" id="A0A086XZV6"/>
<organism evidence="3 4">
    <name type="scientific">Paenirhodobacter enshiensis</name>
    <dbReference type="NCBI Taxonomy" id="1105367"/>
    <lineage>
        <taxon>Bacteria</taxon>
        <taxon>Pseudomonadati</taxon>
        <taxon>Pseudomonadota</taxon>
        <taxon>Alphaproteobacteria</taxon>
        <taxon>Rhodobacterales</taxon>
        <taxon>Rhodobacter group</taxon>
        <taxon>Paenirhodobacter</taxon>
    </lineage>
</organism>
<dbReference type="PANTHER" id="PTHR22911">
    <property type="entry name" value="ACYL-MALONYL CONDENSING ENZYME-RELATED"/>
    <property type="match status" value="1"/>
</dbReference>
<dbReference type="Proteomes" id="UP000028824">
    <property type="component" value="Unassembled WGS sequence"/>
</dbReference>
<dbReference type="FunFam" id="1.10.3730.20:FF:000009">
    <property type="entry name" value="EamA family transporter"/>
    <property type="match status" value="1"/>
</dbReference>
<protein>
    <submittedName>
        <fullName evidence="3">Transporter</fullName>
    </submittedName>
</protein>
<keyword evidence="1" id="KW-1133">Transmembrane helix</keyword>
<keyword evidence="4" id="KW-1185">Reference proteome</keyword>
<feature type="transmembrane region" description="Helical" evidence="1">
    <location>
        <begin position="40"/>
        <end position="58"/>
    </location>
</feature>
<evidence type="ECO:0000256" key="1">
    <source>
        <dbReference type="SAM" id="Phobius"/>
    </source>
</evidence>
<name>A0A086XZV6_9RHOB</name>
<evidence type="ECO:0000259" key="2">
    <source>
        <dbReference type="Pfam" id="PF00892"/>
    </source>
</evidence>
<dbReference type="eggNOG" id="COG2510">
    <property type="taxonomic scope" value="Bacteria"/>
</dbReference>
<evidence type="ECO:0000313" key="4">
    <source>
        <dbReference type="Proteomes" id="UP000028824"/>
    </source>
</evidence>
<proteinExistence type="predicted"/>
<gene>
    <name evidence="3" type="ORF">CG50_16275</name>
</gene>
<dbReference type="SUPFAM" id="SSF103481">
    <property type="entry name" value="Multidrug resistance efflux transporter EmrE"/>
    <property type="match status" value="1"/>
</dbReference>
<dbReference type="EMBL" id="JFZB01000009">
    <property type="protein sequence ID" value="KFI27556.1"/>
    <property type="molecule type" value="Genomic_DNA"/>
</dbReference>
<keyword evidence="1" id="KW-0812">Transmembrane</keyword>
<feature type="transmembrane region" description="Helical" evidence="1">
    <location>
        <begin position="126"/>
        <end position="144"/>
    </location>
</feature>
<feature type="transmembrane region" description="Helical" evidence="1">
    <location>
        <begin position="103"/>
        <end position="120"/>
    </location>
</feature>
<keyword evidence="1" id="KW-0472">Membrane</keyword>
<dbReference type="OrthoDB" id="9806718at2"/>